<protein>
    <recommendedName>
        <fullName evidence="1">ER-bound oxygenase mpaB/mpaB'/Rubber oxygenase catalytic domain-containing protein</fullName>
    </recommendedName>
</protein>
<accession>U4LKU2</accession>
<dbReference type="EMBL" id="HF935890">
    <property type="protein sequence ID" value="CCX32558.1"/>
    <property type="molecule type" value="Genomic_DNA"/>
</dbReference>
<name>U4LKU2_PYROM</name>
<organism evidence="2 3">
    <name type="scientific">Pyronema omphalodes (strain CBS 100304)</name>
    <name type="common">Pyronema confluens</name>
    <dbReference type="NCBI Taxonomy" id="1076935"/>
    <lineage>
        <taxon>Eukaryota</taxon>
        <taxon>Fungi</taxon>
        <taxon>Dikarya</taxon>
        <taxon>Ascomycota</taxon>
        <taxon>Pezizomycotina</taxon>
        <taxon>Pezizomycetes</taxon>
        <taxon>Pezizales</taxon>
        <taxon>Pyronemataceae</taxon>
        <taxon>Pyronema</taxon>
    </lineage>
</organism>
<feature type="domain" description="ER-bound oxygenase mpaB/mpaB'/Rubber oxygenase catalytic" evidence="1">
    <location>
        <begin position="144"/>
        <end position="267"/>
    </location>
</feature>
<evidence type="ECO:0000259" key="1">
    <source>
        <dbReference type="Pfam" id="PF09995"/>
    </source>
</evidence>
<gene>
    <name evidence="2" type="ORF">PCON_13398</name>
</gene>
<sequence length="393" mass="45506">MSTYLAYAAAAAAVYIATCQTLRFRNRDSFYHKLNPAYARLSQAELYEQLTLSDAEKINRTLARYEFPKVYNTALQFALFRTYAIPSISSVLKKTKQLAEKEFAGRRYSDTVVLIAEFTAWPLDSERSSLAIARMNYLHSLYPSILPRDTLYTLLLFATQPLVFIARLEWRTPTPLEKVAAAKYWTEVGVRMGIPREDIPKTFEEMVVAYEEFEKEYMVPAESNNYVGKRTMELLLYWVPTEGAKWFGKQVVLALLDERLRTAMMFGDTTELIKGFVKTGIELRRFILRWLCLPRYVPYLIVNEKRNNRTGRYYVRNSDNEPWYQEPTLWNRWGPWGIIARIGGWPLPGDQGFKETGYELHEVGPATLEKSGHEKVKKEAERIRGMGGCPFAV</sequence>
<dbReference type="eggNOG" id="ENOG502S1KN">
    <property type="taxonomic scope" value="Eukaryota"/>
</dbReference>
<dbReference type="InterPro" id="IPR018713">
    <property type="entry name" value="MPAB/Lcp_cat_dom"/>
</dbReference>
<evidence type="ECO:0000313" key="2">
    <source>
        <dbReference type="EMBL" id="CCX32558.1"/>
    </source>
</evidence>
<dbReference type="Proteomes" id="UP000018144">
    <property type="component" value="Unassembled WGS sequence"/>
</dbReference>
<proteinExistence type="predicted"/>
<evidence type="ECO:0000313" key="3">
    <source>
        <dbReference type="Proteomes" id="UP000018144"/>
    </source>
</evidence>
<dbReference type="Pfam" id="PF09995">
    <property type="entry name" value="MPAB_Lcp_cat"/>
    <property type="match status" value="1"/>
</dbReference>
<keyword evidence="3" id="KW-1185">Reference proteome</keyword>
<dbReference type="STRING" id="1076935.U4LKU2"/>
<dbReference type="OrthoDB" id="545169at2759"/>
<dbReference type="AlphaFoldDB" id="U4LKU2"/>
<dbReference type="PANTHER" id="PTHR36124:SF1">
    <property type="entry name" value="ER-BOUND OXYGENASE MPAB_MPAB'_RUBBER OXYGENASE CATALYTIC DOMAIN-CONTAINING PROTEIN"/>
    <property type="match status" value="1"/>
</dbReference>
<reference evidence="2 3" key="1">
    <citation type="journal article" date="2013" name="PLoS Genet.">
        <title>The genome and development-dependent transcriptomes of Pyronema confluens: a window into fungal evolution.</title>
        <authorList>
            <person name="Traeger S."/>
            <person name="Altegoer F."/>
            <person name="Freitag M."/>
            <person name="Gabaldon T."/>
            <person name="Kempken F."/>
            <person name="Kumar A."/>
            <person name="Marcet-Houben M."/>
            <person name="Poggeler S."/>
            <person name="Stajich J.E."/>
            <person name="Nowrousian M."/>
        </authorList>
    </citation>
    <scope>NUCLEOTIDE SEQUENCE [LARGE SCALE GENOMIC DNA]</scope>
    <source>
        <strain evidence="3">CBS 100304</strain>
        <tissue evidence="2">Vegetative mycelium</tissue>
    </source>
</reference>
<dbReference type="PANTHER" id="PTHR36124">
    <property type="match status" value="1"/>
</dbReference>
<dbReference type="InterPro" id="IPR046366">
    <property type="entry name" value="MPAB"/>
</dbReference>
<dbReference type="GO" id="GO:0016491">
    <property type="term" value="F:oxidoreductase activity"/>
    <property type="evidence" value="ECO:0007669"/>
    <property type="project" value="InterPro"/>
</dbReference>
<dbReference type="OMA" id="IARTRWI"/>